<evidence type="ECO:0000256" key="7">
    <source>
        <dbReference type="ARBA" id="ARBA00023049"/>
    </source>
</evidence>
<feature type="domain" description="Peptidase M48" evidence="9">
    <location>
        <begin position="77"/>
        <end position="266"/>
    </location>
</feature>
<feature type="binding site" evidence="8">
    <location>
        <position position="146"/>
    </location>
    <ligand>
        <name>Zn(2+)</name>
        <dbReference type="ChEBI" id="CHEBI:29105"/>
        <note>catalytic</note>
    </ligand>
</feature>
<evidence type="ECO:0000313" key="11">
    <source>
        <dbReference type="Proteomes" id="UP000250928"/>
    </source>
</evidence>
<keyword evidence="1 8" id="KW-0645">Protease</keyword>
<organism evidence="10 11">
    <name type="scientific">Candidatus Sedimenticola endophacoides</name>
    <dbReference type="NCBI Taxonomy" id="2548426"/>
    <lineage>
        <taxon>Bacteria</taxon>
        <taxon>Pseudomonadati</taxon>
        <taxon>Pseudomonadota</taxon>
        <taxon>Gammaproteobacteria</taxon>
        <taxon>Chromatiales</taxon>
        <taxon>Sedimenticolaceae</taxon>
        <taxon>Sedimenticola</taxon>
    </lineage>
</organism>
<feature type="binding site" evidence="8">
    <location>
        <position position="142"/>
    </location>
    <ligand>
        <name>Zn(2+)</name>
        <dbReference type="ChEBI" id="CHEBI:29105"/>
        <note>catalytic</note>
    </ligand>
</feature>
<dbReference type="InterPro" id="IPR051156">
    <property type="entry name" value="Mito/Outer_Membr_Metalloprot"/>
</dbReference>
<dbReference type="Pfam" id="PF01435">
    <property type="entry name" value="Peptidase_M48"/>
    <property type="match status" value="1"/>
</dbReference>
<proteinExistence type="inferred from homology"/>
<accession>A0A6N4E1F4</accession>
<keyword evidence="3 8" id="KW-0732">Signal</keyword>
<evidence type="ECO:0000259" key="9">
    <source>
        <dbReference type="Pfam" id="PF01435"/>
    </source>
</evidence>
<evidence type="ECO:0000256" key="3">
    <source>
        <dbReference type="ARBA" id="ARBA00022729"/>
    </source>
</evidence>
<feature type="active site" evidence="8">
    <location>
        <position position="143"/>
    </location>
</feature>
<dbReference type="HAMAP" id="MF_00997">
    <property type="entry name" value="Protease_BepA"/>
    <property type="match status" value="1"/>
</dbReference>
<dbReference type="Proteomes" id="UP000250928">
    <property type="component" value="Unassembled WGS sequence"/>
</dbReference>
<feature type="active site" description="Proton donor" evidence="8">
    <location>
        <position position="213"/>
    </location>
</feature>
<dbReference type="Gene3D" id="3.30.2010.10">
    <property type="entry name" value="Metalloproteases ('zincins'), catalytic domain"/>
    <property type="match status" value="1"/>
</dbReference>
<dbReference type="Pfam" id="PF14559">
    <property type="entry name" value="TPR_19"/>
    <property type="match status" value="1"/>
</dbReference>
<dbReference type="InterPro" id="IPR001915">
    <property type="entry name" value="Peptidase_M48"/>
</dbReference>
<dbReference type="InterPro" id="IPR011990">
    <property type="entry name" value="TPR-like_helical_dom_sf"/>
</dbReference>
<comment type="similarity">
    <text evidence="8">Belongs to the peptidase M48 family. BepA subfamily.</text>
</comment>
<dbReference type="Gene3D" id="1.25.40.10">
    <property type="entry name" value="Tetratricopeptide repeat domain"/>
    <property type="match status" value="1"/>
</dbReference>
<evidence type="ECO:0000256" key="5">
    <source>
        <dbReference type="ARBA" id="ARBA00022801"/>
    </source>
</evidence>
<keyword evidence="5 8" id="KW-0378">Hydrolase</keyword>
<keyword evidence="4 8" id="KW-0574">Periplasm</keyword>
<dbReference type="InterPro" id="IPR030873">
    <property type="entry name" value="Protease_BepA"/>
</dbReference>
<comment type="subcellular location">
    <subcellularLocation>
        <location evidence="8">Periplasm</location>
    </subcellularLocation>
</comment>
<dbReference type="EMBL" id="PQCO01000174">
    <property type="protein sequence ID" value="PUE02756.1"/>
    <property type="molecule type" value="Genomic_DNA"/>
</dbReference>
<feature type="binding site" evidence="8">
    <location>
        <position position="209"/>
    </location>
    <ligand>
        <name>Zn(2+)</name>
        <dbReference type="ChEBI" id="CHEBI:29105"/>
        <note>catalytic</note>
    </ligand>
</feature>
<dbReference type="GO" id="GO:0004222">
    <property type="term" value="F:metalloendopeptidase activity"/>
    <property type="evidence" value="ECO:0007669"/>
    <property type="project" value="InterPro"/>
</dbReference>
<reference evidence="10 11" key="1">
    <citation type="submission" date="2018-01" db="EMBL/GenBank/DDBJ databases">
        <title>Novel co-symbiosis in the lucinid bivalve Phacoides pectinatus.</title>
        <authorList>
            <person name="Lim S.J."/>
            <person name="Davis B.G."/>
            <person name="Gill D.E."/>
            <person name="Engel A.S."/>
            <person name="Anderson L.C."/>
            <person name="Campbell B.J."/>
        </authorList>
    </citation>
    <scope>NUCLEOTIDE SEQUENCE [LARGE SCALE GENOMIC DNA]</scope>
    <source>
        <strain evidence="10">N3_P5</strain>
    </source>
</reference>
<comment type="caution">
    <text evidence="10">The sequence shown here is derived from an EMBL/GenBank/DDBJ whole genome shotgun (WGS) entry which is preliminary data.</text>
</comment>
<evidence type="ECO:0000256" key="6">
    <source>
        <dbReference type="ARBA" id="ARBA00022833"/>
    </source>
</evidence>
<dbReference type="PANTHER" id="PTHR22726:SF1">
    <property type="entry name" value="METALLOENDOPEPTIDASE OMA1, MITOCHONDRIAL"/>
    <property type="match status" value="1"/>
</dbReference>
<dbReference type="GO" id="GO:0042597">
    <property type="term" value="C:periplasmic space"/>
    <property type="evidence" value="ECO:0007669"/>
    <property type="project" value="UniProtKB-SubCell"/>
</dbReference>
<keyword evidence="6 8" id="KW-0862">Zinc</keyword>
<dbReference type="AlphaFoldDB" id="A0A6N4E1F4"/>
<evidence type="ECO:0000256" key="4">
    <source>
        <dbReference type="ARBA" id="ARBA00022764"/>
    </source>
</evidence>
<comment type="cofactor">
    <cofactor evidence="8">
        <name>Zn(2+)</name>
        <dbReference type="ChEBI" id="CHEBI:29105"/>
    </cofactor>
    <text evidence="8">Binds 1 zinc ion per subunit.</text>
</comment>
<sequence>MPMSEYRSRNQPHTPRSLLAAILLTVTALVHGQGLDLGLPDIGDPSGSLFTPAQEQRLGQAFMRSVHKSMKVEKDPLLTAYIQSLGSRLIQSSPHVTGSFHFFLVDDPQINAFAGPAGNIGTYTGLIATTETESELASVLAHEIAHVTQNHLARTFDSVNRLNMPTAAMILAAVVVGAATNNPEAGLFVAQGAQAAQIQHQINFTRSNEQEADSVGIAILSGADFDPSAMAVFFDRMGKATRLYRSGKLPEFLSTHPVTTDRIADAFGRAEDHPYRQRPESLEYHLVKAILKLRQIENPRQAVDYFASSLREKRYRNREAQQYGHALALIEERRYAEARPVLEALLGARPEQIHYIVAHARLLALDGEGAAGIEQLRRAMRLYPGNYPLTLYLADALLEAGAAGEALALLEQQLPVYPGETQMHARLARAAGETGDKALGHQYLAEYHYYSGDLEPAIQQLEIALRDRQLPYHQSARLTARLKQFKQEREELKSREQK</sequence>
<protein>
    <recommendedName>
        <fullName evidence="8">Putative beta-barrel assembly-enhancing protease</fullName>
        <ecNumber evidence="8">3.4.-.-</ecNumber>
    </recommendedName>
</protein>
<dbReference type="SUPFAM" id="SSF48452">
    <property type="entry name" value="TPR-like"/>
    <property type="match status" value="1"/>
</dbReference>
<dbReference type="GO" id="GO:0008270">
    <property type="term" value="F:zinc ion binding"/>
    <property type="evidence" value="ECO:0007669"/>
    <property type="project" value="UniProtKB-UniRule"/>
</dbReference>
<dbReference type="GO" id="GO:0016020">
    <property type="term" value="C:membrane"/>
    <property type="evidence" value="ECO:0007669"/>
    <property type="project" value="InterPro"/>
</dbReference>
<evidence type="ECO:0000256" key="2">
    <source>
        <dbReference type="ARBA" id="ARBA00022723"/>
    </source>
</evidence>
<keyword evidence="7 8" id="KW-0482">Metalloprotease</keyword>
<name>A0A6N4E1F4_9GAMM</name>
<comment type="function">
    <text evidence="8">Functions as both a chaperone and a metalloprotease. Maintains the integrity of the outer membrane by promoting either the assembly or the elimination of outer membrane proteins, depending on their folding state.</text>
</comment>
<keyword evidence="2 8" id="KW-0479">Metal-binding</keyword>
<dbReference type="PANTHER" id="PTHR22726">
    <property type="entry name" value="METALLOENDOPEPTIDASE OMA1"/>
    <property type="match status" value="1"/>
</dbReference>
<evidence type="ECO:0000313" key="10">
    <source>
        <dbReference type="EMBL" id="PUE02756.1"/>
    </source>
</evidence>
<evidence type="ECO:0000256" key="8">
    <source>
        <dbReference type="HAMAP-Rule" id="MF_00997"/>
    </source>
</evidence>
<dbReference type="GO" id="GO:0051603">
    <property type="term" value="P:proteolysis involved in protein catabolic process"/>
    <property type="evidence" value="ECO:0007669"/>
    <property type="project" value="TreeGrafter"/>
</dbReference>
<gene>
    <name evidence="10" type="ORF">C3L24_05600</name>
</gene>
<evidence type="ECO:0000256" key="1">
    <source>
        <dbReference type="ARBA" id="ARBA00022670"/>
    </source>
</evidence>
<dbReference type="EC" id="3.4.-.-" evidence="8"/>